<dbReference type="GO" id="GO:0016491">
    <property type="term" value="F:oxidoreductase activity"/>
    <property type="evidence" value="ECO:0007669"/>
    <property type="project" value="UniProtKB-KW"/>
</dbReference>
<evidence type="ECO:0000256" key="1">
    <source>
        <dbReference type="ARBA" id="ARBA00006484"/>
    </source>
</evidence>
<dbReference type="SUPFAM" id="SSF51735">
    <property type="entry name" value="NAD(P)-binding Rossmann-fold domains"/>
    <property type="match status" value="1"/>
</dbReference>
<comment type="similarity">
    <text evidence="1">Belongs to the short-chain dehydrogenases/reductases (SDR) family.</text>
</comment>
<dbReference type="InterPro" id="IPR002347">
    <property type="entry name" value="SDR_fam"/>
</dbReference>
<keyword evidence="4" id="KW-1185">Reference proteome</keyword>
<evidence type="ECO:0000313" key="3">
    <source>
        <dbReference type="EMBL" id="KST61869.1"/>
    </source>
</evidence>
<dbReference type="Proteomes" id="UP000053372">
    <property type="component" value="Unassembled WGS sequence"/>
</dbReference>
<evidence type="ECO:0000256" key="2">
    <source>
        <dbReference type="ARBA" id="ARBA00023002"/>
    </source>
</evidence>
<dbReference type="AlphaFoldDB" id="A0A0V7ZBH6"/>
<keyword evidence="2" id="KW-0560">Oxidoreductase</keyword>
<dbReference type="Pfam" id="PF00106">
    <property type="entry name" value="adh_short"/>
    <property type="match status" value="1"/>
</dbReference>
<sequence>MIALLLLHVNQNTAQYPQAAIALRLNVTDKDEMKTTLEKANAKFGRIDVLFGRIDVLVNNAGYGLIGALEEVSKVVNSPNPPLRLVLGKYAYSKFRKKIQSLTAELNAWEEVVANTDFE</sequence>
<proteinExistence type="inferred from homology"/>
<gene>
    <name evidence="3" type="ORF">BC008_07455</name>
</gene>
<evidence type="ECO:0000313" key="4">
    <source>
        <dbReference type="Proteomes" id="UP000053372"/>
    </source>
</evidence>
<evidence type="ECO:0008006" key="5">
    <source>
        <dbReference type="Google" id="ProtNLM"/>
    </source>
</evidence>
<dbReference type="PANTHER" id="PTHR43976:SF16">
    <property type="entry name" value="SHORT-CHAIN DEHYDROGENASE_REDUCTASE FAMILY PROTEIN"/>
    <property type="match status" value="1"/>
</dbReference>
<dbReference type="EMBL" id="LMTZ01000169">
    <property type="protein sequence ID" value="KST61869.1"/>
    <property type="molecule type" value="Genomic_DNA"/>
</dbReference>
<accession>A0A0V7ZBH6</accession>
<dbReference type="PANTHER" id="PTHR43976">
    <property type="entry name" value="SHORT CHAIN DEHYDROGENASE"/>
    <property type="match status" value="1"/>
</dbReference>
<organism evidence="3 4">
    <name type="scientific">Mastigocoleus testarum BC008</name>
    <dbReference type="NCBI Taxonomy" id="371196"/>
    <lineage>
        <taxon>Bacteria</taxon>
        <taxon>Bacillati</taxon>
        <taxon>Cyanobacteriota</taxon>
        <taxon>Cyanophyceae</taxon>
        <taxon>Nostocales</taxon>
        <taxon>Hapalosiphonaceae</taxon>
        <taxon>Mastigocoleus</taxon>
    </lineage>
</organism>
<name>A0A0V7ZBH6_9CYAN</name>
<dbReference type="InterPro" id="IPR051911">
    <property type="entry name" value="SDR_oxidoreductase"/>
</dbReference>
<dbReference type="InterPro" id="IPR036291">
    <property type="entry name" value="NAD(P)-bd_dom_sf"/>
</dbReference>
<dbReference type="Gene3D" id="3.40.50.720">
    <property type="entry name" value="NAD(P)-binding Rossmann-like Domain"/>
    <property type="match status" value="1"/>
</dbReference>
<reference evidence="3 4" key="1">
    <citation type="journal article" date="2015" name="Genome Announc.">
        <title>Draft Genome of the Euendolithic (true boring) Cyanobacterium Mastigocoleus testarum strain BC008.</title>
        <authorList>
            <person name="Guida B.S."/>
            <person name="Garcia-Pichel F."/>
        </authorList>
    </citation>
    <scope>NUCLEOTIDE SEQUENCE [LARGE SCALE GENOMIC DNA]</scope>
    <source>
        <strain evidence="3 4">BC008</strain>
    </source>
</reference>
<comment type="caution">
    <text evidence="3">The sequence shown here is derived from an EMBL/GenBank/DDBJ whole genome shotgun (WGS) entry which is preliminary data.</text>
</comment>
<protein>
    <recommendedName>
        <fullName evidence="5">Short-chain dehydrogenase</fullName>
    </recommendedName>
</protein>